<sequence length="256" mass="29467">MSTNISKTDLETIFNNLKKEFSEKGYSQSTLDNFVRFNVKGAELPYELKPLENYSWDEIANIIEKGFADYYFKDGDTKSATLYTGEEIVCRVIGINHDILAKTRGKQSVTFMFFIDGEFEMNELNTNIGGWTDSKMRTKYMQRFYKLLPEDLQRVIKTVVKFTSQGNKSSVICETEDKLFIPSAVEVSGECEYSADGEGKQYSFFKNGGKLPEKWFWLRSPYLSSSYNFCYWYNYGCVSNISASSAYYCPLCFCIG</sequence>
<reference evidence="2" key="1">
    <citation type="journal article" date="2021" name="Proc. Natl. Acad. Sci. U.S.A.">
        <title>A Catalog of Tens of Thousands of Viruses from Human Metagenomes Reveals Hidden Associations with Chronic Diseases.</title>
        <authorList>
            <person name="Tisza M.J."/>
            <person name="Buck C.B."/>
        </authorList>
    </citation>
    <scope>NUCLEOTIDE SEQUENCE</scope>
    <source>
        <strain evidence="2">CtFn287</strain>
    </source>
</reference>
<protein>
    <recommendedName>
        <fullName evidence="1">DUF6273 domain-containing protein</fullName>
    </recommendedName>
</protein>
<accession>A0A8S5LV41</accession>
<feature type="domain" description="DUF6273" evidence="1">
    <location>
        <begin position="126"/>
        <end position="254"/>
    </location>
</feature>
<organism evidence="2">
    <name type="scientific">Siphoviridae sp. ctFn287</name>
    <dbReference type="NCBI Taxonomy" id="2826215"/>
    <lineage>
        <taxon>Viruses</taxon>
        <taxon>Duplodnaviria</taxon>
        <taxon>Heunggongvirae</taxon>
        <taxon>Uroviricota</taxon>
        <taxon>Caudoviricetes</taxon>
    </lineage>
</organism>
<evidence type="ECO:0000259" key="1">
    <source>
        <dbReference type="Pfam" id="PF19789"/>
    </source>
</evidence>
<dbReference type="InterPro" id="IPR046240">
    <property type="entry name" value="DUF6273"/>
</dbReference>
<dbReference type="EMBL" id="BK014748">
    <property type="protein sequence ID" value="DAD73917.1"/>
    <property type="molecule type" value="Genomic_DNA"/>
</dbReference>
<evidence type="ECO:0000313" key="2">
    <source>
        <dbReference type="EMBL" id="DAD73917.1"/>
    </source>
</evidence>
<proteinExistence type="predicted"/>
<name>A0A8S5LV41_9CAUD</name>
<dbReference type="Pfam" id="PF19789">
    <property type="entry name" value="DUF6273"/>
    <property type="match status" value="1"/>
</dbReference>